<dbReference type="InterPro" id="IPR003594">
    <property type="entry name" value="HATPase_dom"/>
</dbReference>
<sequence>MFHKTRVRLVLLNAIVFFFILNGFGATLYFYMQYRLYAQVDGHLHDIALRIQHGDVIRGVMDRRNKERDRDSLLVWDVQGNLLQQIPPDAFPIDQIHLFHSQLLHHNSFQTLFLGDTPYRVYQINLPDREKTIQILYDMQYEHDMLESLLFVIAIGAIISVVLAIISGLFLANRALIPIQNSWKKQQQFTADASHELRTPLTVMKLYLERLFRHPDHTVEQESEHISVMIMETKRMIQMVNDLLTLARSDSNEIQLIKQTVHLDATVKRTVNQFQDMAALKSITLETNIESALEMTGDEERLHQLFVILLDNAVKYTEEYGTITVTCKKTGTKHGYLLQVSVQDTGAGIPEQDLPYIFDRFYRGDKARTRKEGGTGLGLSIAKWIIDAHDGKIRVESKMGIGTTIIVSFPVKKL</sequence>
<dbReference type="Proteomes" id="UP000830167">
    <property type="component" value="Chromosome"/>
</dbReference>
<dbReference type="InterPro" id="IPR036890">
    <property type="entry name" value="HATPase_C_sf"/>
</dbReference>
<evidence type="ECO:0000313" key="13">
    <source>
        <dbReference type="Proteomes" id="UP000830167"/>
    </source>
</evidence>
<evidence type="ECO:0000256" key="3">
    <source>
        <dbReference type="ARBA" id="ARBA00012438"/>
    </source>
</evidence>
<feature type="transmembrane region" description="Helical" evidence="10">
    <location>
        <begin position="9"/>
        <end position="32"/>
    </location>
</feature>
<dbReference type="RefSeq" id="WP_347435292.1">
    <property type="nucleotide sequence ID" value="NZ_CP089291.1"/>
</dbReference>
<evidence type="ECO:0000256" key="1">
    <source>
        <dbReference type="ARBA" id="ARBA00000085"/>
    </source>
</evidence>
<evidence type="ECO:0000256" key="4">
    <source>
        <dbReference type="ARBA" id="ARBA00022553"/>
    </source>
</evidence>
<dbReference type="InterPro" id="IPR004358">
    <property type="entry name" value="Sig_transdc_His_kin-like_C"/>
</dbReference>
<comment type="catalytic activity">
    <reaction evidence="1">
        <text>ATP + protein L-histidine = ADP + protein N-phospho-L-histidine.</text>
        <dbReference type="EC" id="2.7.13.3"/>
    </reaction>
</comment>
<dbReference type="SUPFAM" id="SSF55874">
    <property type="entry name" value="ATPase domain of HSP90 chaperone/DNA topoisomerase II/histidine kinase"/>
    <property type="match status" value="1"/>
</dbReference>
<dbReference type="EC" id="2.7.13.3" evidence="3"/>
<comment type="subcellular location">
    <subcellularLocation>
        <location evidence="2">Membrane</location>
    </subcellularLocation>
</comment>
<gene>
    <name evidence="12" type="ORF">LSG31_11685</name>
</gene>
<proteinExistence type="predicted"/>
<dbReference type="SMART" id="SM00387">
    <property type="entry name" value="HATPase_c"/>
    <property type="match status" value="1"/>
</dbReference>
<evidence type="ECO:0000256" key="9">
    <source>
        <dbReference type="ARBA" id="ARBA00023012"/>
    </source>
</evidence>
<dbReference type="GO" id="GO:0016301">
    <property type="term" value="F:kinase activity"/>
    <property type="evidence" value="ECO:0007669"/>
    <property type="project" value="UniProtKB-KW"/>
</dbReference>
<reference evidence="12" key="1">
    <citation type="submission" date="2021-12" db="EMBL/GenBank/DDBJ databases">
        <title>Alicyclobacillaceae gen. nov., sp. nov., isolated from chalcocite enrichment system.</title>
        <authorList>
            <person name="Jiang Z."/>
        </authorList>
    </citation>
    <scope>NUCLEOTIDE SEQUENCE</scope>
    <source>
        <strain evidence="12">MYW30-H2</strain>
    </source>
</reference>
<dbReference type="EMBL" id="CP089291">
    <property type="protein sequence ID" value="UOF88616.1"/>
    <property type="molecule type" value="Genomic_DNA"/>
</dbReference>
<dbReference type="Pfam" id="PF00512">
    <property type="entry name" value="HisKA"/>
    <property type="match status" value="1"/>
</dbReference>
<evidence type="ECO:0000256" key="8">
    <source>
        <dbReference type="ARBA" id="ARBA00022840"/>
    </source>
</evidence>
<dbReference type="InterPro" id="IPR050351">
    <property type="entry name" value="BphY/WalK/GraS-like"/>
</dbReference>
<dbReference type="PANTHER" id="PTHR45453">
    <property type="entry name" value="PHOSPHATE REGULON SENSOR PROTEIN PHOR"/>
    <property type="match status" value="1"/>
</dbReference>
<keyword evidence="13" id="KW-1185">Reference proteome</keyword>
<feature type="domain" description="Histidine kinase" evidence="11">
    <location>
        <begin position="192"/>
        <end position="413"/>
    </location>
</feature>
<dbReference type="CDD" id="cd00075">
    <property type="entry name" value="HATPase"/>
    <property type="match status" value="1"/>
</dbReference>
<keyword evidence="8" id="KW-0067">ATP-binding</keyword>
<dbReference type="InterPro" id="IPR005467">
    <property type="entry name" value="His_kinase_dom"/>
</dbReference>
<keyword evidence="10" id="KW-0472">Membrane</keyword>
<accession>A0ABY4CDK4</accession>
<dbReference type="SMART" id="SM00388">
    <property type="entry name" value="HisKA"/>
    <property type="match status" value="1"/>
</dbReference>
<dbReference type="PANTHER" id="PTHR45453:SF1">
    <property type="entry name" value="PHOSPHATE REGULON SENSOR PROTEIN PHOR"/>
    <property type="match status" value="1"/>
</dbReference>
<evidence type="ECO:0000313" key="12">
    <source>
        <dbReference type="EMBL" id="UOF88616.1"/>
    </source>
</evidence>
<keyword evidence="6" id="KW-0547">Nucleotide-binding</keyword>
<keyword evidence="7 12" id="KW-0418">Kinase</keyword>
<evidence type="ECO:0000256" key="2">
    <source>
        <dbReference type="ARBA" id="ARBA00004370"/>
    </source>
</evidence>
<dbReference type="Gene3D" id="3.30.565.10">
    <property type="entry name" value="Histidine kinase-like ATPase, C-terminal domain"/>
    <property type="match status" value="1"/>
</dbReference>
<dbReference type="InterPro" id="IPR003661">
    <property type="entry name" value="HisK_dim/P_dom"/>
</dbReference>
<keyword evidence="9" id="KW-0902">Two-component regulatory system</keyword>
<keyword evidence="10" id="KW-1133">Transmembrane helix</keyword>
<evidence type="ECO:0000259" key="11">
    <source>
        <dbReference type="PROSITE" id="PS50109"/>
    </source>
</evidence>
<evidence type="ECO:0000256" key="7">
    <source>
        <dbReference type="ARBA" id="ARBA00022777"/>
    </source>
</evidence>
<dbReference type="InterPro" id="IPR036097">
    <property type="entry name" value="HisK_dim/P_sf"/>
</dbReference>
<organism evidence="12 13">
    <name type="scientific">Fodinisporobacter ferrooxydans</name>
    <dbReference type="NCBI Taxonomy" id="2901836"/>
    <lineage>
        <taxon>Bacteria</taxon>
        <taxon>Bacillati</taxon>
        <taxon>Bacillota</taxon>
        <taxon>Bacilli</taxon>
        <taxon>Bacillales</taxon>
        <taxon>Alicyclobacillaceae</taxon>
        <taxon>Fodinisporobacter</taxon>
    </lineage>
</organism>
<dbReference type="Pfam" id="PF02518">
    <property type="entry name" value="HATPase_c"/>
    <property type="match status" value="1"/>
</dbReference>
<dbReference type="Gene3D" id="1.10.287.130">
    <property type="match status" value="1"/>
</dbReference>
<evidence type="ECO:0000256" key="5">
    <source>
        <dbReference type="ARBA" id="ARBA00022679"/>
    </source>
</evidence>
<dbReference type="PROSITE" id="PS50109">
    <property type="entry name" value="HIS_KIN"/>
    <property type="match status" value="1"/>
</dbReference>
<keyword evidence="4" id="KW-0597">Phosphoprotein</keyword>
<protein>
    <recommendedName>
        <fullName evidence="3">histidine kinase</fullName>
        <ecNumber evidence="3">2.7.13.3</ecNumber>
    </recommendedName>
</protein>
<keyword evidence="10" id="KW-0812">Transmembrane</keyword>
<dbReference type="CDD" id="cd00082">
    <property type="entry name" value="HisKA"/>
    <property type="match status" value="1"/>
</dbReference>
<evidence type="ECO:0000256" key="10">
    <source>
        <dbReference type="SAM" id="Phobius"/>
    </source>
</evidence>
<dbReference type="PRINTS" id="PR00344">
    <property type="entry name" value="BCTRLSENSOR"/>
</dbReference>
<keyword evidence="5" id="KW-0808">Transferase</keyword>
<dbReference type="SUPFAM" id="SSF47384">
    <property type="entry name" value="Homodimeric domain of signal transducing histidine kinase"/>
    <property type="match status" value="1"/>
</dbReference>
<name>A0ABY4CDK4_9BACL</name>
<feature type="transmembrane region" description="Helical" evidence="10">
    <location>
        <begin position="149"/>
        <end position="172"/>
    </location>
</feature>
<evidence type="ECO:0000256" key="6">
    <source>
        <dbReference type="ARBA" id="ARBA00022741"/>
    </source>
</evidence>